<sequence>MRPQRTGRAVLVGLTALAGSLPWPAAADGAPSPLTAEVRPATAIPGAQVRVSVRGCAGSTTVRSALFAPRTLAPGASALVTVSPEARHGTAYDLTFDCADGRQHRARLEVAAGGGEISETSRPRRRAEDTRPEADLGPGTGVRAEPDHAPSRAPDKGVRAGEGGGVSGTFSTGNLALGALLVGGVLTYAYRRSRA</sequence>
<accession>A0ABU2R4S8</accession>
<protein>
    <recommendedName>
        <fullName evidence="5">Lipoprotein</fullName>
    </recommendedName>
</protein>
<comment type="caution">
    <text evidence="3">The sequence shown here is derived from an EMBL/GenBank/DDBJ whole genome shotgun (WGS) entry which is preliminary data.</text>
</comment>
<evidence type="ECO:0000256" key="2">
    <source>
        <dbReference type="SAM" id="SignalP"/>
    </source>
</evidence>
<name>A0ABU2R4S8_9ACTN</name>
<organism evidence="3 4">
    <name type="scientific">Streptomyces evansiae</name>
    <dbReference type="NCBI Taxonomy" id="3075535"/>
    <lineage>
        <taxon>Bacteria</taxon>
        <taxon>Bacillati</taxon>
        <taxon>Actinomycetota</taxon>
        <taxon>Actinomycetes</taxon>
        <taxon>Kitasatosporales</taxon>
        <taxon>Streptomycetaceae</taxon>
        <taxon>Streptomyces</taxon>
    </lineage>
</organism>
<gene>
    <name evidence="3" type="ORF">RM698_19765</name>
</gene>
<evidence type="ECO:0000313" key="4">
    <source>
        <dbReference type="Proteomes" id="UP001183610"/>
    </source>
</evidence>
<dbReference type="EMBL" id="JAVRET010000047">
    <property type="protein sequence ID" value="MDT0411271.1"/>
    <property type="molecule type" value="Genomic_DNA"/>
</dbReference>
<evidence type="ECO:0000256" key="1">
    <source>
        <dbReference type="SAM" id="MobiDB-lite"/>
    </source>
</evidence>
<reference evidence="4" key="1">
    <citation type="submission" date="2023-07" db="EMBL/GenBank/DDBJ databases">
        <title>30 novel species of actinomycetes from the DSMZ collection.</title>
        <authorList>
            <person name="Nouioui I."/>
        </authorList>
    </citation>
    <scope>NUCLEOTIDE SEQUENCE [LARGE SCALE GENOMIC DNA]</scope>
    <source>
        <strain evidence="4">DSM 41979</strain>
    </source>
</reference>
<dbReference type="RefSeq" id="WP_009070476.1">
    <property type="nucleotide sequence ID" value="NZ_JAVRET010000047.1"/>
</dbReference>
<dbReference type="Proteomes" id="UP001183610">
    <property type="component" value="Unassembled WGS sequence"/>
</dbReference>
<feature type="region of interest" description="Disordered" evidence="1">
    <location>
        <begin position="110"/>
        <end position="165"/>
    </location>
</feature>
<keyword evidence="4" id="KW-1185">Reference proteome</keyword>
<feature type="signal peptide" evidence="2">
    <location>
        <begin position="1"/>
        <end position="25"/>
    </location>
</feature>
<feature type="compositionally biased region" description="Basic and acidic residues" evidence="1">
    <location>
        <begin position="119"/>
        <end position="134"/>
    </location>
</feature>
<keyword evidence="2" id="KW-0732">Signal</keyword>
<evidence type="ECO:0008006" key="5">
    <source>
        <dbReference type="Google" id="ProtNLM"/>
    </source>
</evidence>
<proteinExistence type="predicted"/>
<feature type="compositionally biased region" description="Basic and acidic residues" evidence="1">
    <location>
        <begin position="144"/>
        <end position="159"/>
    </location>
</feature>
<feature type="chain" id="PRO_5045056513" description="Lipoprotein" evidence="2">
    <location>
        <begin position="26"/>
        <end position="195"/>
    </location>
</feature>
<evidence type="ECO:0000313" key="3">
    <source>
        <dbReference type="EMBL" id="MDT0411271.1"/>
    </source>
</evidence>